<dbReference type="AlphaFoldDB" id="A0A8H6KGJ8"/>
<dbReference type="EMBL" id="WIGO01000095">
    <property type="protein sequence ID" value="KAF6830336.1"/>
    <property type="molecule type" value="Genomic_DNA"/>
</dbReference>
<comment type="caution">
    <text evidence="2">The sequence shown here is derived from an EMBL/GenBank/DDBJ whole genome shotgun (WGS) entry which is preliminary data.</text>
</comment>
<keyword evidence="3" id="KW-1185">Reference proteome</keyword>
<evidence type="ECO:0000256" key="1">
    <source>
        <dbReference type="SAM" id="MobiDB-lite"/>
    </source>
</evidence>
<dbReference type="Proteomes" id="UP000654918">
    <property type="component" value="Unassembled WGS sequence"/>
</dbReference>
<reference evidence="2" key="1">
    <citation type="journal article" date="2020" name="Phytopathology">
        <title>Genome Sequence Resources of Colletotrichum truncatum, C. plurivorum, C. musicola, and C. sojae: Four Species Pathogenic to Soybean (Glycine max).</title>
        <authorList>
            <person name="Rogerio F."/>
            <person name="Boufleur T.R."/>
            <person name="Ciampi-Guillardi M."/>
            <person name="Sukno S.A."/>
            <person name="Thon M.R."/>
            <person name="Massola Junior N.S."/>
            <person name="Baroncelli R."/>
        </authorList>
    </citation>
    <scope>NUCLEOTIDE SEQUENCE</scope>
    <source>
        <strain evidence="2">LFN00145</strain>
    </source>
</reference>
<feature type="compositionally biased region" description="Basic and acidic residues" evidence="1">
    <location>
        <begin position="140"/>
        <end position="150"/>
    </location>
</feature>
<gene>
    <name evidence="2" type="ORF">CPLU01_07391</name>
</gene>
<protein>
    <submittedName>
        <fullName evidence="2">Uncharacterized protein</fullName>
    </submittedName>
</protein>
<accession>A0A8H6KGJ8</accession>
<evidence type="ECO:0000313" key="2">
    <source>
        <dbReference type="EMBL" id="KAF6830336.1"/>
    </source>
</evidence>
<feature type="compositionally biased region" description="Acidic residues" evidence="1">
    <location>
        <begin position="124"/>
        <end position="139"/>
    </location>
</feature>
<organism evidence="2 3">
    <name type="scientific">Colletotrichum plurivorum</name>
    <dbReference type="NCBI Taxonomy" id="2175906"/>
    <lineage>
        <taxon>Eukaryota</taxon>
        <taxon>Fungi</taxon>
        <taxon>Dikarya</taxon>
        <taxon>Ascomycota</taxon>
        <taxon>Pezizomycotina</taxon>
        <taxon>Sordariomycetes</taxon>
        <taxon>Hypocreomycetidae</taxon>
        <taxon>Glomerellales</taxon>
        <taxon>Glomerellaceae</taxon>
        <taxon>Colletotrichum</taxon>
        <taxon>Colletotrichum orchidearum species complex</taxon>
    </lineage>
</organism>
<proteinExistence type="predicted"/>
<feature type="region of interest" description="Disordered" evidence="1">
    <location>
        <begin position="119"/>
        <end position="154"/>
    </location>
</feature>
<sequence length="217" mass="24159">MTEPKLTKGGRMPAPVDVDEAIRLVAEEGSSTYSPSNIPEFQPFVQLRFSMPTDALSACGLVFDTILTEPGGRWARTSGIGGLLSVKSEVDGIFTETIVEITTARGLVELLDKRRRRNSHNYDEGSESDDDDDGYDEVDEHDREEDHDQNDGSLLRQTAILPAARIADRRYLHVSLPPEEIAEPVAALGDSFKQVRCQIEVDLVFPMKFGNDLWHDL</sequence>
<evidence type="ECO:0000313" key="3">
    <source>
        <dbReference type="Proteomes" id="UP000654918"/>
    </source>
</evidence>
<name>A0A8H6KGJ8_9PEZI</name>